<dbReference type="SUPFAM" id="SSF53590">
    <property type="entry name" value="Nucleoside hydrolase"/>
    <property type="match status" value="1"/>
</dbReference>
<dbReference type="Gene3D" id="3.90.245.10">
    <property type="entry name" value="Ribonucleoside hydrolase-like"/>
    <property type="match status" value="1"/>
</dbReference>
<dbReference type="Pfam" id="PF07632">
    <property type="entry name" value="Sde182_NH-like"/>
    <property type="match status" value="1"/>
</dbReference>
<dbReference type="InterPro" id="IPR036452">
    <property type="entry name" value="Ribo_hydro-like"/>
</dbReference>
<feature type="domain" description="Cellulose-binding Sde182 nucleoside hydrolase-like" evidence="1">
    <location>
        <begin position="32"/>
        <end position="299"/>
    </location>
</feature>
<feature type="domain" description="Cellulose-binding Sde182 C-terminal" evidence="2">
    <location>
        <begin position="388"/>
        <end position="474"/>
    </location>
</feature>
<evidence type="ECO:0000259" key="1">
    <source>
        <dbReference type="Pfam" id="PF07632"/>
    </source>
</evidence>
<protein>
    <submittedName>
        <fullName evidence="3">DUF1593 domain-containing protein</fullName>
    </submittedName>
</protein>
<dbReference type="Proteomes" id="UP001500469">
    <property type="component" value="Unassembled WGS sequence"/>
</dbReference>
<reference evidence="3 4" key="1">
    <citation type="journal article" date="2019" name="Int. J. Syst. Evol. Microbiol.">
        <title>The Global Catalogue of Microorganisms (GCM) 10K type strain sequencing project: providing services to taxonomists for standard genome sequencing and annotation.</title>
        <authorList>
            <consortium name="The Broad Institute Genomics Platform"/>
            <consortium name="The Broad Institute Genome Sequencing Center for Infectious Disease"/>
            <person name="Wu L."/>
            <person name="Ma J."/>
        </authorList>
    </citation>
    <scope>NUCLEOTIDE SEQUENCE [LARGE SCALE GENOMIC DNA]</scope>
    <source>
        <strain evidence="3 4">JCM 16112</strain>
    </source>
</reference>
<dbReference type="RefSeq" id="WP_343853726.1">
    <property type="nucleotide sequence ID" value="NZ_BAAAFI010000043.1"/>
</dbReference>
<accession>A0ABN1N468</accession>
<dbReference type="InterPro" id="IPR048527">
    <property type="entry name" value="Sde182_C"/>
</dbReference>
<comment type="caution">
    <text evidence="3">The sequence shown here is derived from an EMBL/GenBank/DDBJ whole genome shotgun (WGS) entry which is preliminary data.</text>
</comment>
<dbReference type="InterPro" id="IPR011483">
    <property type="entry name" value="Sde182_NH-like"/>
</dbReference>
<evidence type="ECO:0000313" key="3">
    <source>
        <dbReference type="EMBL" id="GAA0880389.1"/>
    </source>
</evidence>
<organism evidence="3 4">
    <name type="scientific">Algoriphagus jejuensis</name>
    <dbReference type="NCBI Taxonomy" id="419934"/>
    <lineage>
        <taxon>Bacteria</taxon>
        <taxon>Pseudomonadati</taxon>
        <taxon>Bacteroidota</taxon>
        <taxon>Cytophagia</taxon>
        <taxon>Cytophagales</taxon>
        <taxon>Cyclobacteriaceae</taxon>
        <taxon>Algoriphagus</taxon>
    </lineage>
</organism>
<dbReference type="Gene3D" id="2.60.40.10">
    <property type="entry name" value="Immunoglobulins"/>
    <property type="match status" value="1"/>
</dbReference>
<keyword evidence="4" id="KW-1185">Reference proteome</keyword>
<dbReference type="EMBL" id="BAAAFI010000043">
    <property type="protein sequence ID" value="GAA0880389.1"/>
    <property type="molecule type" value="Genomic_DNA"/>
</dbReference>
<proteinExistence type="predicted"/>
<sequence length="492" mass="56250">MDQKIKYTLVLIGVLVFMQIELFAQNSVNKERIIVLTDIENEPDDAMSLVRYLTYSNQWDTEGLIATTSTHQRNKIAAWRIREILSAYDTIHANLEKHEKGYPTADYFRSVLKEGIPKFGMEAVGEGMDSEGSELIIQSVDKDDPRPVWVLVWGGPNCLAQALWKVKETRTPAELERFVAKLRVYTISDQDDSGPWLRKTFPELFYIASPGIHAYGAYHFATWSGISGDKFHGRFAGGNFEIVDNPWLDEHIRSKGPLGAEYPHMEFLMEGDSPSFMHLIHTGMENPERPDYGNWGGRYEFYQPRTESWFSEPETRPLWTDARDEVLGFDGEWHLSNKATIYRWREAFQNDFEARMDWTIKDYDDANHPPVIQLNTPENLDARVGDRIELNAQGTTDPDGDQMTYRWFYYGEPGDYTLTDGRTATPLQLENADSANAHFVIPEAPRLGELHIILEVTDQGSPALTRYKRVVIDVKPQIDSSLGEGESAPRNP</sequence>
<dbReference type="Pfam" id="PF21027">
    <property type="entry name" value="Sde0182_C"/>
    <property type="match status" value="1"/>
</dbReference>
<gene>
    <name evidence="3" type="ORF">GCM10009119_33590</name>
</gene>
<dbReference type="InterPro" id="IPR013783">
    <property type="entry name" value="Ig-like_fold"/>
</dbReference>
<evidence type="ECO:0000259" key="2">
    <source>
        <dbReference type="Pfam" id="PF21027"/>
    </source>
</evidence>
<name>A0ABN1N468_9BACT</name>
<evidence type="ECO:0000313" key="4">
    <source>
        <dbReference type="Proteomes" id="UP001500469"/>
    </source>
</evidence>